<reference evidence="3 4" key="1">
    <citation type="submission" date="2014-04" db="EMBL/GenBank/DDBJ databases">
        <authorList>
            <consortium name="DOE Joint Genome Institute"/>
            <person name="Kuo A."/>
            <person name="Gay G."/>
            <person name="Dore J."/>
            <person name="Kohler A."/>
            <person name="Nagy L.G."/>
            <person name="Floudas D."/>
            <person name="Copeland A."/>
            <person name="Barry K.W."/>
            <person name="Cichocki N."/>
            <person name="Veneault-Fourrey C."/>
            <person name="LaButti K."/>
            <person name="Lindquist E.A."/>
            <person name="Lipzen A."/>
            <person name="Lundell T."/>
            <person name="Morin E."/>
            <person name="Murat C."/>
            <person name="Sun H."/>
            <person name="Tunlid A."/>
            <person name="Henrissat B."/>
            <person name="Grigoriev I.V."/>
            <person name="Hibbett D.S."/>
            <person name="Martin F."/>
            <person name="Nordberg H.P."/>
            <person name="Cantor M.N."/>
            <person name="Hua S.X."/>
        </authorList>
    </citation>
    <scope>NUCLEOTIDE SEQUENCE [LARGE SCALE GENOMIC DNA]</scope>
    <source>
        <strain evidence="4">h7</strain>
    </source>
</reference>
<reference evidence="4" key="2">
    <citation type="submission" date="2015-01" db="EMBL/GenBank/DDBJ databases">
        <title>Evolutionary Origins and Diversification of the Mycorrhizal Mutualists.</title>
        <authorList>
            <consortium name="DOE Joint Genome Institute"/>
            <consortium name="Mycorrhizal Genomics Consortium"/>
            <person name="Kohler A."/>
            <person name="Kuo A."/>
            <person name="Nagy L.G."/>
            <person name="Floudas D."/>
            <person name="Copeland A."/>
            <person name="Barry K.W."/>
            <person name="Cichocki N."/>
            <person name="Veneault-Fourrey C."/>
            <person name="LaButti K."/>
            <person name="Lindquist E.A."/>
            <person name="Lipzen A."/>
            <person name="Lundell T."/>
            <person name="Morin E."/>
            <person name="Murat C."/>
            <person name="Riley R."/>
            <person name="Ohm R."/>
            <person name="Sun H."/>
            <person name="Tunlid A."/>
            <person name="Henrissat B."/>
            <person name="Grigoriev I.V."/>
            <person name="Hibbett D.S."/>
            <person name="Martin F."/>
        </authorList>
    </citation>
    <scope>NUCLEOTIDE SEQUENCE [LARGE SCALE GENOMIC DNA]</scope>
    <source>
        <strain evidence="4">h7</strain>
    </source>
</reference>
<dbReference type="EMBL" id="KN831841">
    <property type="protein sequence ID" value="KIM34944.1"/>
    <property type="molecule type" value="Genomic_DNA"/>
</dbReference>
<gene>
    <name evidence="3" type="ORF">M413DRAFT_380244</name>
</gene>
<feature type="transmembrane region" description="Helical" evidence="1">
    <location>
        <begin position="127"/>
        <end position="151"/>
    </location>
</feature>
<dbReference type="HOGENOM" id="CLU_1540258_0_0_1"/>
<dbReference type="Proteomes" id="UP000053424">
    <property type="component" value="Unassembled WGS sequence"/>
</dbReference>
<keyword evidence="2" id="KW-0732">Signal</keyword>
<name>A0A0C3BS97_HEBCY</name>
<organism evidence="3 4">
    <name type="scientific">Hebeloma cylindrosporum</name>
    <dbReference type="NCBI Taxonomy" id="76867"/>
    <lineage>
        <taxon>Eukaryota</taxon>
        <taxon>Fungi</taxon>
        <taxon>Dikarya</taxon>
        <taxon>Basidiomycota</taxon>
        <taxon>Agaricomycotina</taxon>
        <taxon>Agaricomycetes</taxon>
        <taxon>Agaricomycetidae</taxon>
        <taxon>Agaricales</taxon>
        <taxon>Agaricineae</taxon>
        <taxon>Hymenogastraceae</taxon>
        <taxon>Hebeloma</taxon>
    </lineage>
</organism>
<sequence>MLPVVTLIRLFFAVVDAGSSNRLDQSKPLCVPTFYSPRVNDRGFSIHKSMAKNAFLVTAAVHLMLFILFAFVPRDGGISPEEIVWVGSVSLVALMSYIGALPFAPYIGGRVIVKLTRYRRLLEVLKLSVLMPAFIALYLTAKITILILSVIQLRALHQKTLVGIKWTSFFPHLG</sequence>
<evidence type="ECO:0000256" key="2">
    <source>
        <dbReference type="SAM" id="SignalP"/>
    </source>
</evidence>
<keyword evidence="1" id="KW-0472">Membrane</keyword>
<evidence type="ECO:0000256" key="1">
    <source>
        <dbReference type="SAM" id="Phobius"/>
    </source>
</evidence>
<keyword evidence="4" id="KW-1185">Reference proteome</keyword>
<feature type="chain" id="PRO_5002161830" evidence="2">
    <location>
        <begin position="18"/>
        <end position="174"/>
    </location>
</feature>
<dbReference type="AlphaFoldDB" id="A0A0C3BS97"/>
<keyword evidence="1" id="KW-1133">Transmembrane helix</keyword>
<evidence type="ECO:0000313" key="4">
    <source>
        <dbReference type="Proteomes" id="UP000053424"/>
    </source>
</evidence>
<proteinExistence type="predicted"/>
<keyword evidence="1" id="KW-0812">Transmembrane</keyword>
<accession>A0A0C3BS97</accession>
<feature type="transmembrane region" description="Helical" evidence="1">
    <location>
        <begin position="84"/>
        <end position="107"/>
    </location>
</feature>
<feature type="transmembrane region" description="Helical" evidence="1">
    <location>
        <begin position="54"/>
        <end position="72"/>
    </location>
</feature>
<feature type="signal peptide" evidence="2">
    <location>
        <begin position="1"/>
        <end position="17"/>
    </location>
</feature>
<evidence type="ECO:0000313" key="3">
    <source>
        <dbReference type="EMBL" id="KIM34944.1"/>
    </source>
</evidence>
<protein>
    <submittedName>
        <fullName evidence="3">Uncharacterized protein</fullName>
    </submittedName>
</protein>